<dbReference type="InterPro" id="IPR001557">
    <property type="entry name" value="L-lactate/malate_DH"/>
</dbReference>
<dbReference type="Proteomes" id="UP000386466">
    <property type="component" value="Unassembled WGS sequence"/>
</dbReference>
<reference evidence="2 3" key="1">
    <citation type="submission" date="2019-01" db="EMBL/GenBank/DDBJ databases">
        <authorList>
            <person name="Alioto T."/>
            <person name="Alioto T."/>
        </authorList>
    </citation>
    <scope>NUCLEOTIDE SEQUENCE [LARGE SCALE GENOMIC DNA]</scope>
</reference>
<evidence type="ECO:0000313" key="2">
    <source>
        <dbReference type="EMBL" id="VFV38624.1"/>
    </source>
</evidence>
<dbReference type="SUPFAM" id="SSF51735">
    <property type="entry name" value="NAD(P)-binding Rossmann-fold domains"/>
    <property type="match status" value="1"/>
</dbReference>
<feature type="domain" description="Lactate/malate dehydrogenase N-terminal" evidence="1">
    <location>
        <begin position="22"/>
        <end position="80"/>
    </location>
</feature>
<dbReference type="Gene3D" id="3.40.50.720">
    <property type="entry name" value="NAD(P)-binding Rossmann-like Domain"/>
    <property type="match status" value="1"/>
</dbReference>
<dbReference type="PROSITE" id="PS51257">
    <property type="entry name" value="PROKAR_LIPOPROTEIN"/>
    <property type="match status" value="1"/>
</dbReference>
<dbReference type="EMBL" id="CAAGRJ010026387">
    <property type="protein sequence ID" value="VFV38624.1"/>
    <property type="molecule type" value="Genomic_DNA"/>
</dbReference>
<dbReference type="Pfam" id="PF00056">
    <property type="entry name" value="Ldh_1_N"/>
    <property type="match status" value="1"/>
</dbReference>
<dbReference type="PANTHER" id="PTHR43128">
    <property type="entry name" value="L-2-HYDROXYCARBOXYLATE DEHYDROGENASE (NAD(P)(+))"/>
    <property type="match status" value="1"/>
</dbReference>
<organism evidence="2 3">
    <name type="scientific">Lynx pardinus</name>
    <name type="common">Iberian lynx</name>
    <name type="synonym">Felis pardina</name>
    <dbReference type="NCBI Taxonomy" id="191816"/>
    <lineage>
        <taxon>Eukaryota</taxon>
        <taxon>Metazoa</taxon>
        <taxon>Chordata</taxon>
        <taxon>Craniata</taxon>
        <taxon>Vertebrata</taxon>
        <taxon>Euteleostomi</taxon>
        <taxon>Mammalia</taxon>
        <taxon>Eutheria</taxon>
        <taxon>Laurasiatheria</taxon>
        <taxon>Carnivora</taxon>
        <taxon>Feliformia</taxon>
        <taxon>Felidae</taxon>
        <taxon>Felinae</taxon>
        <taxon>Lynx</taxon>
    </lineage>
</organism>
<sequence>MATIKGELLKNFTSEEAIHHNKISIIGTGSLGTACIISILLKGLSDELAFVDVDEGKLMGGTVDLQHGSPFMKMPNSVSGKG</sequence>
<dbReference type="PANTHER" id="PTHR43128:SF8">
    <property type="entry name" value="L-LACTATE DEHYDROGENASE A-LIKE 6B"/>
    <property type="match status" value="1"/>
</dbReference>
<protein>
    <submittedName>
        <fullName evidence="2">L-lactate dehydrogenase a-like 6a</fullName>
    </submittedName>
</protein>
<accession>A0A485P2T3</accession>
<evidence type="ECO:0000259" key="1">
    <source>
        <dbReference type="Pfam" id="PF00056"/>
    </source>
</evidence>
<dbReference type="InterPro" id="IPR001236">
    <property type="entry name" value="Lactate/malate_DH_N"/>
</dbReference>
<dbReference type="AlphaFoldDB" id="A0A485P2T3"/>
<dbReference type="GO" id="GO:0006089">
    <property type="term" value="P:lactate metabolic process"/>
    <property type="evidence" value="ECO:0007669"/>
    <property type="project" value="TreeGrafter"/>
</dbReference>
<gene>
    <name evidence="2" type="ORF">LYPA_23C006353</name>
</gene>
<dbReference type="GO" id="GO:0004459">
    <property type="term" value="F:L-lactate dehydrogenase (NAD+) activity"/>
    <property type="evidence" value="ECO:0007669"/>
    <property type="project" value="TreeGrafter"/>
</dbReference>
<keyword evidence="3" id="KW-1185">Reference proteome</keyword>
<dbReference type="PRINTS" id="PR00086">
    <property type="entry name" value="LLDHDRGNASE"/>
</dbReference>
<dbReference type="InterPro" id="IPR036291">
    <property type="entry name" value="NAD(P)-bd_dom_sf"/>
</dbReference>
<name>A0A485P2T3_LYNPA</name>
<proteinExistence type="predicted"/>
<evidence type="ECO:0000313" key="3">
    <source>
        <dbReference type="Proteomes" id="UP000386466"/>
    </source>
</evidence>